<keyword evidence="7" id="KW-1185">Reference proteome</keyword>
<evidence type="ECO:0000259" key="5">
    <source>
        <dbReference type="PROSITE" id="PS50043"/>
    </source>
</evidence>
<dbReference type="AlphaFoldDB" id="A0A919IQ26"/>
<keyword evidence="2" id="KW-0238">DNA-binding</keyword>
<dbReference type="InterPro" id="IPR000792">
    <property type="entry name" value="Tscrpt_reg_LuxR_C"/>
</dbReference>
<dbReference type="Proteomes" id="UP000619479">
    <property type="component" value="Unassembled WGS sequence"/>
</dbReference>
<feature type="compositionally biased region" description="Low complexity" evidence="4">
    <location>
        <begin position="476"/>
        <end position="493"/>
    </location>
</feature>
<dbReference type="Gene3D" id="1.10.10.10">
    <property type="entry name" value="Winged helix-like DNA-binding domain superfamily/Winged helix DNA-binding domain"/>
    <property type="match status" value="1"/>
</dbReference>
<dbReference type="InterPro" id="IPR041664">
    <property type="entry name" value="AAA_16"/>
</dbReference>
<evidence type="ECO:0000313" key="6">
    <source>
        <dbReference type="EMBL" id="GID70079.1"/>
    </source>
</evidence>
<protein>
    <recommendedName>
        <fullName evidence="5">HTH luxR-type domain-containing protein</fullName>
    </recommendedName>
</protein>
<proteinExistence type="predicted"/>
<dbReference type="PROSITE" id="PS50043">
    <property type="entry name" value="HTH_LUXR_2"/>
    <property type="match status" value="1"/>
</dbReference>
<evidence type="ECO:0000256" key="2">
    <source>
        <dbReference type="ARBA" id="ARBA00023125"/>
    </source>
</evidence>
<accession>A0A919IQ26</accession>
<name>A0A919IQ26_9ACTN</name>
<reference evidence="6" key="1">
    <citation type="submission" date="2021-01" db="EMBL/GenBank/DDBJ databases">
        <title>Whole genome shotgun sequence of Actinoplanes cyaneus NBRC 14990.</title>
        <authorList>
            <person name="Komaki H."/>
            <person name="Tamura T."/>
        </authorList>
    </citation>
    <scope>NUCLEOTIDE SEQUENCE</scope>
    <source>
        <strain evidence="6">NBRC 14990</strain>
    </source>
</reference>
<evidence type="ECO:0000313" key="7">
    <source>
        <dbReference type="Proteomes" id="UP000619479"/>
    </source>
</evidence>
<dbReference type="CDD" id="cd06170">
    <property type="entry name" value="LuxR_C_like"/>
    <property type="match status" value="1"/>
</dbReference>
<dbReference type="SUPFAM" id="SSF46894">
    <property type="entry name" value="C-terminal effector domain of the bipartite response regulators"/>
    <property type="match status" value="1"/>
</dbReference>
<dbReference type="GO" id="GO:0006355">
    <property type="term" value="P:regulation of DNA-templated transcription"/>
    <property type="evidence" value="ECO:0007669"/>
    <property type="project" value="InterPro"/>
</dbReference>
<dbReference type="Pfam" id="PF13191">
    <property type="entry name" value="AAA_16"/>
    <property type="match status" value="1"/>
</dbReference>
<dbReference type="Pfam" id="PF00196">
    <property type="entry name" value="GerE"/>
    <property type="match status" value="1"/>
</dbReference>
<feature type="domain" description="HTH luxR-type" evidence="5">
    <location>
        <begin position="400"/>
        <end position="464"/>
    </location>
</feature>
<dbReference type="RefSeq" id="WP_239175637.1">
    <property type="nucleotide sequence ID" value="NZ_BAAAUC010000032.1"/>
</dbReference>
<dbReference type="PANTHER" id="PTHR44688:SF16">
    <property type="entry name" value="DNA-BINDING TRANSCRIPTIONAL ACTIVATOR DEVR_DOSR"/>
    <property type="match status" value="1"/>
</dbReference>
<evidence type="ECO:0000256" key="1">
    <source>
        <dbReference type="ARBA" id="ARBA00023015"/>
    </source>
</evidence>
<dbReference type="PRINTS" id="PR00038">
    <property type="entry name" value="HTHLUXR"/>
</dbReference>
<keyword evidence="1" id="KW-0805">Transcription regulation</keyword>
<dbReference type="GO" id="GO:0003677">
    <property type="term" value="F:DNA binding"/>
    <property type="evidence" value="ECO:0007669"/>
    <property type="project" value="UniProtKB-KW"/>
</dbReference>
<dbReference type="SMART" id="SM00421">
    <property type="entry name" value="HTH_LUXR"/>
    <property type="match status" value="1"/>
</dbReference>
<dbReference type="Gene3D" id="3.40.50.300">
    <property type="entry name" value="P-loop containing nucleotide triphosphate hydrolases"/>
    <property type="match status" value="1"/>
</dbReference>
<dbReference type="InterPro" id="IPR016032">
    <property type="entry name" value="Sig_transdc_resp-reg_C-effctor"/>
</dbReference>
<dbReference type="SUPFAM" id="SSF52540">
    <property type="entry name" value="P-loop containing nucleoside triphosphate hydrolases"/>
    <property type="match status" value="1"/>
</dbReference>
<gene>
    <name evidence="6" type="ORF">Acy02nite_79600</name>
</gene>
<feature type="region of interest" description="Disordered" evidence="4">
    <location>
        <begin position="340"/>
        <end position="383"/>
    </location>
</feature>
<dbReference type="InterPro" id="IPR036388">
    <property type="entry name" value="WH-like_DNA-bd_sf"/>
</dbReference>
<dbReference type="EMBL" id="BOMH01000071">
    <property type="protein sequence ID" value="GID70079.1"/>
    <property type="molecule type" value="Genomic_DNA"/>
</dbReference>
<sequence length="493" mass="51498">MGTTVAGPAPAVPPGRERERGELLRLLDEAAAGRGAALVVHGDAGIGKTTLIEGVLAGRSGHRRLVTGGPPTGPGRAFAGLRGLCAPVVDQLGRLPQRPRAVLGAVLAGRRPVPDRLLIGVAMLRLLTELARDQPVVCVADDADELDEESVRVLSFVARRIRGEAIAVLFTAERPPAATAGVPRLHLAGLADPDARRLLDGRVPDPADARVVDRIVAEAGGNPGTLLAHRDATWPPVPPGRVPPGLGLEGLDPDTRMLLLLAAAEPLGDPLVLWRAATGLGIGPAVAAAEATGLVRIGIRVLFRDPLLRSAVYLAARAGQRRQAHRALAAATVDPGLRAWHRGEAGARPGAGEPRRVPATARRRDGSPPHDGRRADADREPDTAGAVLAATARAPAAEPRAMSQAGLTEQEMLVIGHVAQGLTNKEIAAVLFLSPRTIDAHLRRIFRKLEITSRRRLRELWRGLATGTHGPVPGDGRVSSPGSASSTGGTRTT</sequence>
<comment type="caution">
    <text evidence="6">The sequence shown here is derived from an EMBL/GenBank/DDBJ whole genome shotgun (WGS) entry which is preliminary data.</text>
</comment>
<organism evidence="6 7">
    <name type="scientific">Actinoplanes cyaneus</name>
    <dbReference type="NCBI Taxonomy" id="52696"/>
    <lineage>
        <taxon>Bacteria</taxon>
        <taxon>Bacillati</taxon>
        <taxon>Actinomycetota</taxon>
        <taxon>Actinomycetes</taxon>
        <taxon>Micromonosporales</taxon>
        <taxon>Micromonosporaceae</taxon>
        <taxon>Actinoplanes</taxon>
    </lineage>
</organism>
<evidence type="ECO:0000256" key="4">
    <source>
        <dbReference type="SAM" id="MobiDB-lite"/>
    </source>
</evidence>
<dbReference type="PANTHER" id="PTHR44688">
    <property type="entry name" value="DNA-BINDING TRANSCRIPTIONAL ACTIVATOR DEVR_DOSR"/>
    <property type="match status" value="1"/>
</dbReference>
<evidence type="ECO:0000256" key="3">
    <source>
        <dbReference type="ARBA" id="ARBA00023163"/>
    </source>
</evidence>
<dbReference type="PROSITE" id="PS00622">
    <property type="entry name" value="HTH_LUXR_1"/>
    <property type="match status" value="1"/>
</dbReference>
<feature type="region of interest" description="Disordered" evidence="4">
    <location>
        <begin position="465"/>
        <end position="493"/>
    </location>
</feature>
<keyword evidence="3" id="KW-0804">Transcription</keyword>
<feature type="compositionally biased region" description="Basic and acidic residues" evidence="4">
    <location>
        <begin position="362"/>
        <end position="382"/>
    </location>
</feature>
<dbReference type="InterPro" id="IPR027417">
    <property type="entry name" value="P-loop_NTPase"/>
</dbReference>